<keyword evidence="3 5" id="KW-0863">Zinc-finger</keyword>
<protein>
    <recommendedName>
        <fullName evidence="7">C2HC/C3H-type domain-containing protein</fullName>
    </recommendedName>
</protein>
<evidence type="ECO:0000256" key="3">
    <source>
        <dbReference type="ARBA" id="ARBA00022771"/>
    </source>
</evidence>
<feature type="domain" description="C2HC/C3H-type" evidence="7">
    <location>
        <begin position="16"/>
        <end position="45"/>
    </location>
</feature>
<name>A0A177WNH5_BATDL</name>
<dbReference type="EMBL" id="DS022306">
    <property type="protein sequence ID" value="OAJ41668.1"/>
    <property type="molecule type" value="Genomic_DNA"/>
</dbReference>
<dbReference type="Gene3D" id="3.30.160.60">
    <property type="entry name" value="Classic Zinc Finger"/>
    <property type="match status" value="2"/>
</dbReference>
<feature type="region of interest" description="Disordered" evidence="6">
    <location>
        <begin position="47"/>
        <end position="83"/>
    </location>
</feature>
<evidence type="ECO:0000313" key="9">
    <source>
        <dbReference type="Proteomes" id="UP000077115"/>
    </source>
</evidence>
<reference evidence="8 9" key="1">
    <citation type="submission" date="2006-10" db="EMBL/GenBank/DDBJ databases">
        <title>The Genome Sequence of Batrachochytrium dendrobatidis JEL423.</title>
        <authorList>
            <consortium name="The Broad Institute Genome Sequencing Platform"/>
            <person name="Birren B."/>
            <person name="Lander E."/>
            <person name="Galagan J."/>
            <person name="Cuomo C."/>
            <person name="Devon K."/>
            <person name="Jaffe D."/>
            <person name="Butler J."/>
            <person name="Alvarez P."/>
            <person name="Gnerre S."/>
            <person name="Grabherr M."/>
            <person name="Kleber M."/>
            <person name="Mauceli E."/>
            <person name="Brockman W."/>
            <person name="Young S."/>
            <person name="LaButti K."/>
            <person name="Sykes S."/>
            <person name="DeCaprio D."/>
            <person name="Crawford M."/>
            <person name="Koehrsen M."/>
            <person name="Engels R."/>
            <person name="Montgomery P."/>
            <person name="Pearson M."/>
            <person name="Howarth C."/>
            <person name="Larson L."/>
            <person name="White J."/>
            <person name="O'Leary S."/>
            <person name="Kodira C."/>
            <person name="Zeng Q."/>
            <person name="Yandava C."/>
            <person name="Alvarado L."/>
            <person name="Longcore J."/>
            <person name="James T."/>
        </authorList>
    </citation>
    <scope>NUCLEOTIDE SEQUENCE [LARGE SCALE GENOMIC DNA]</scope>
    <source>
        <strain evidence="8 9">JEL423</strain>
    </source>
</reference>
<evidence type="ECO:0000256" key="6">
    <source>
        <dbReference type="SAM" id="MobiDB-lite"/>
    </source>
</evidence>
<dbReference type="InterPro" id="IPR049899">
    <property type="entry name" value="Znf_C2HC_C3H"/>
</dbReference>
<dbReference type="InterPro" id="IPR026319">
    <property type="entry name" value="ZC2HC1A/B-like"/>
</dbReference>
<keyword evidence="2" id="KW-0677">Repeat</keyword>
<evidence type="ECO:0000256" key="5">
    <source>
        <dbReference type="PROSITE-ProRule" id="PRU01371"/>
    </source>
</evidence>
<sequence>MMNLGVQPKSDGRNPNTVTCYICGRDFGSKSISIHEPKCMEKFEKTQAALPKSQRKPVPVRPTVGVLPSLPKKSTLAGSSQVVSNQAGNAPGIGTVQQNAMQSYNDAAYATYSEQTRSQCPNCPHKFAPDRLEVHLRSCRPGGLFSKKQPKSEKSETDCRKPVEKKQCDSRPSKQAVGSQPAGVKTNTSAYCSQCGNAFSGADRFCSSCGTKR</sequence>
<feature type="region of interest" description="Disordered" evidence="6">
    <location>
        <begin position="142"/>
        <end position="186"/>
    </location>
</feature>
<accession>A0A177WNH5</accession>
<dbReference type="OrthoDB" id="265955at2759"/>
<dbReference type="AlphaFoldDB" id="A0A177WNH5"/>
<evidence type="ECO:0000256" key="2">
    <source>
        <dbReference type="ARBA" id="ARBA00022737"/>
    </source>
</evidence>
<reference evidence="8 9" key="2">
    <citation type="submission" date="2016-05" db="EMBL/GenBank/DDBJ databases">
        <title>Lineage-specific infection strategies underlie the spectrum of fungal disease in amphibians.</title>
        <authorList>
            <person name="Cuomo C.A."/>
            <person name="Farrer R.A."/>
            <person name="James T."/>
            <person name="Longcore J."/>
            <person name="Birren B."/>
        </authorList>
    </citation>
    <scope>NUCLEOTIDE SEQUENCE [LARGE SCALE GENOMIC DNA]</scope>
    <source>
        <strain evidence="8 9">JEL423</strain>
    </source>
</reference>
<dbReference type="PANTHER" id="PTHR13555">
    <property type="entry name" value="C2H2 ZINC FINGER CGI-62-RELATED"/>
    <property type="match status" value="1"/>
</dbReference>
<feature type="compositionally biased region" description="Basic and acidic residues" evidence="6">
    <location>
        <begin position="150"/>
        <end position="172"/>
    </location>
</feature>
<evidence type="ECO:0000313" key="8">
    <source>
        <dbReference type="EMBL" id="OAJ41668.1"/>
    </source>
</evidence>
<proteinExistence type="predicted"/>
<dbReference type="VEuPathDB" id="FungiDB:BDEG_25232"/>
<dbReference type="GO" id="GO:0008270">
    <property type="term" value="F:zinc ion binding"/>
    <property type="evidence" value="ECO:0007669"/>
    <property type="project" value="UniProtKB-KW"/>
</dbReference>
<evidence type="ECO:0000256" key="1">
    <source>
        <dbReference type="ARBA" id="ARBA00022723"/>
    </source>
</evidence>
<feature type="domain" description="C2HC/C3H-type" evidence="7">
    <location>
        <begin position="116"/>
        <end position="145"/>
    </location>
</feature>
<dbReference type="Proteomes" id="UP000077115">
    <property type="component" value="Unassembled WGS sequence"/>
</dbReference>
<organism evidence="8 9">
    <name type="scientific">Batrachochytrium dendrobatidis (strain JEL423)</name>
    <dbReference type="NCBI Taxonomy" id="403673"/>
    <lineage>
        <taxon>Eukaryota</taxon>
        <taxon>Fungi</taxon>
        <taxon>Fungi incertae sedis</taxon>
        <taxon>Chytridiomycota</taxon>
        <taxon>Chytridiomycota incertae sedis</taxon>
        <taxon>Chytridiomycetes</taxon>
        <taxon>Rhizophydiales</taxon>
        <taxon>Rhizophydiales incertae sedis</taxon>
        <taxon>Batrachochytrium</taxon>
    </lineage>
</organism>
<gene>
    <name evidence="8" type="ORF">BDEG_25232</name>
</gene>
<dbReference type="PANTHER" id="PTHR13555:SF68">
    <property type="entry name" value="ZINC FINGER PROTEIN 474"/>
    <property type="match status" value="1"/>
</dbReference>
<dbReference type="Pfam" id="PF13913">
    <property type="entry name" value="zf-C2HC_2"/>
    <property type="match status" value="2"/>
</dbReference>
<evidence type="ECO:0000259" key="7">
    <source>
        <dbReference type="PROSITE" id="PS52027"/>
    </source>
</evidence>
<dbReference type="PROSITE" id="PS52027">
    <property type="entry name" value="ZF_C2HC_C3H"/>
    <property type="match status" value="2"/>
</dbReference>
<evidence type="ECO:0000256" key="4">
    <source>
        <dbReference type="ARBA" id="ARBA00022833"/>
    </source>
</evidence>
<keyword evidence="4" id="KW-0862">Zinc</keyword>
<keyword evidence="1" id="KW-0479">Metal-binding</keyword>